<feature type="region of interest" description="Disordered" evidence="1">
    <location>
        <begin position="1"/>
        <end position="24"/>
    </location>
</feature>
<gene>
    <name evidence="2" type="ORF">PBLR_12512</name>
</gene>
<evidence type="ECO:0000313" key="2">
    <source>
        <dbReference type="EMBL" id="SYX84090.1"/>
    </source>
</evidence>
<proteinExistence type="predicted"/>
<dbReference type="Proteomes" id="UP000304148">
    <property type="component" value="Chromosome"/>
</dbReference>
<sequence length="66" mass="7282">MGCMITDASASGTAAGRNGDHRENGCQDDQKLLHWALPLNYSMVFTTLAVLHQYNEPIYEKLDGLV</sequence>
<accession>A0A383RAV6</accession>
<protein>
    <submittedName>
        <fullName evidence="2">Uncharacterized protein</fullName>
    </submittedName>
</protein>
<evidence type="ECO:0000313" key="3">
    <source>
        <dbReference type="Proteomes" id="UP000304148"/>
    </source>
</evidence>
<evidence type="ECO:0000256" key="1">
    <source>
        <dbReference type="SAM" id="MobiDB-lite"/>
    </source>
</evidence>
<name>A0A383RAV6_PAEAL</name>
<dbReference type="EMBL" id="LS992241">
    <property type="protein sequence ID" value="SYX84090.1"/>
    <property type="molecule type" value="Genomic_DNA"/>
</dbReference>
<dbReference type="AlphaFoldDB" id="A0A383RAV6"/>
<reference evidence="3" key="1">
    <citation type="submission" date="2018-08" db="EMBL/GenBank/DDBJ databases">
        <authorList>
            <person name="Chevrot R."/>
        </authorList>
    </citation>
    <scope>NUCLEOTIDE SEQUENCE [LARGE SCALE GENOMIC DNA]</scope>
</reference>
<organism evidence="2 3">
    <name type="scientific">Paenibacillus alvei</name>
    <name type="common">Bacillus alvei</name>
    <dbReference type="NCBI Taxonomy" id="44250"/>
    <lineage>
        <taxon>Bacteria</taxon>
        <taxon>Bacillati</taxon>
        <taxon>Bacillota</taxon>
        <taxon>Bacilli</taxon>
        <taxon>Bacillales</taxon>
        <taxon>Paenibacillaceae</taxon>
        <taxon>Paenibacillus</taxon>
    </lineage>
</organism>